<accession>A0ABT0L8Y1</accession>
<reference evidence="1 2" key="1">
    <citation type="submission" date="2022-01" db="EMBL/GenBank/DDBJ databases">
        <title>Whole genome-based taxonomy of the Shewanellaceae.</title>
        <authorList>
            <person name="Martin-Rodriguez A.J."/>
        </authorList>
    </citation>
    <scope>NUCLEOTIDE SEQUENCE [LARGE SCALE GENOMIC DNA]</scope>
    <source>
        <strain evidence="1 2">DSM 17177</strain>
    </source>
</reference>
<dbReference type="RefSeq" id="WP_248939443.1">
    <property type="nucleotide sequence ID" value="NZ_JAKIKS010000018.1"/>
</dbReference>
<gene>
    <name evidence="1" type="ORF">L2764_06635</name>
</gene>
<dbReference type="Proteomes" id="UP001203423">
    <property type="component" value="Unassembled WGS sequence"/>
</dbReference>
<protein>
    <recommendedName>
        <fullName evidence="3">DUF1834 family protein</fullName>
    </recommendedName>
</protein>
<name>A0ABT0L8Y1_9GAMM</name>
<keyword evidence="2" id="KW-1185">Reference proteome</keyword>
<comment type="caution">
    <text evidence="1">The sequence shown here is derived from an EMBL/GenBank/DDBJ whole genome shotgun (WGS) entry which is preliminary data.</text>
</comment>
<evidence type="ECO:0000313" key="2">
    <source>
        <dbReference type="Proteomes" id="UP001203423"/>
    </source>
</evidence>
<sequence>MSNGIHLTAYHDAIKSWLTAELDWLQLVDVYPETATKLKTPCAFFSVLNFERADDQCMNGQLTVTLNCEILAVLGMVDEQYQLLVRRTAMAIALKVENSRFGLPIEPAVFISAEPDEFSPELNDYAVWSIRFNQDIDVGDDMFDVQNLLPHTLNVGITPEVGADHVDDYRQVIPDE</sequence>
<evidence type="ECO:0008006" key="3">
    <source>
        <dbReference type="Google" id="ProtNLM"/>
    </source>
</evidence>
<proteinExistence type="predicted"/>
<evidence type="ECO:0000313" key="1">
    <source>
        <dbReference type="EMBL" id="MCL1124159.1"/>
    </source>
</evidence>
<organism evidence="1 2">
    <name type="scientific">Shewanella surugensis</name>
    <dbReference type="NCBI Taxonomy" id="212020"/>
    <lineage>
        <taxon>Bacteria</taxon>
        <taxon>Pseudomonadati</taxon>
        <taxon>Pseudomonadota</taxon>
        <taxon>Gammaproteobacteria</taxon>
        <taxon>Alteromonadales</taxon>
        <taxon>Shewanellaceae</taxon>
        <taxon>Shewanella</taxon>
    </lineage>
</organism>
<dbReference type="EMBL" id="JAKIKS010000018">
    <property type="protein sequence ID" value="MCL1124159.1"/>
    <property type="molecule type" value="Genomic_DNA"/>
</dbReference>